<dbReference type="EMBL" id="JACIBU010000001">
    <property type="protein sequence ID" value="MBB3677824.1"/>
    <property type="molecule type" value="Genomic_DNA"/>
</dbReference>
<evidence type="ECO:0000256" key="2">
    <source>
        <dbReference type="SAM" id="SignalP"/>
    </source>
</evidence>
<dbReference type="PROSITE" id="PS51257">
    <property type="entry name" value="PROKAR_LIPOPROTEIN"/>
    <property type="match status" value="1"/>
</dbReference>
<dbReference type="AlphaFoldDB" id="A0A323VEW3"/>
<organism evidence="4 5">
    <name type="scientific">Modestobacter versicolor</name>
    <dbReference type="NCBI Taxonomy" id="429133"/>
    <lineage>
        <taxon>Bacteria</taxon>
        <taxon>Bacillati</taxon>
        <taxon>Actinomycetota</taxon>
        <taxon>Actinomycetes</taxon>
        <taxon>Geodermatophilales</taxon>
        <taxon>Geodermatophilaceae</taxon>
        <taxon>Modestobacter</taxon>
    </lineage>
</organism>
<evidence type="ECO:0000313" key="3">
    <source>
        <dbReference type="EMBL" id="MBB3677824.1"/>
    </source>
</evidence>
<feature type="compositionally biased region" description="Low complexity" evidence="1">
    <location>
        <begin position="33"/>
        <end position="67"/>
    </location>
</feature>
<comment type="caution">
    <text evidence="4">The sequence shown here is derived from an EMBL/GenBank/DDBJ whole genome shotgun (WGS) entry which is preliminary data.</text>
</comment>
<name>A0A323VEW3_9ACTN</name>
<proteinExistence type="predicted"/>
<dbReference type="Proteomes" id="UP000580718">
    <property type="component" value="Unassembled WGS sequence"/>
</dbReference>
<feature type="signal peptide" evidence="2">
    <location>
        <begin position="1"/>
        <end position="16"/>
    </location>
</feature>
<feature type="chain" id="PRO_5038229357" evidence="2">
    <location>
        <begin position="17"/>
        <end position="185"/>
    </location>
</feature>
<reference evidence="3 6" key="2">
    <citation type="submission" date="2020-08" db="EMBL/GenBank/DDBJ databases">
        <title>Sequencing the genomes of 1000 actinobacteria strains.</title>
        <authorList>
            <person name="Klenk H.-P."/>
        </authorList>
    </citation>
    <scope>NUCLEOTIDE SEQUENCE [LARGE SCALE GENOMIC DNA]</scope>
    <source>
        <strain evidence="3 6">DSM 16678</strain>
    </source>
</reference>
<protein>
    <submittedName>
        <fullName evidence="4">Uncharacterized protein</fullName>
    </submittedName>
</protein>
<keyword evidence="5" id="KW-1185">Reference proteome</keyword>
<dbReference type="EMBL" id="QKNV01000025">
    <property type="protein sequence ID" value="PZA22603.1"/>
    <property type="molecule type" value="Genomic_DNA"/>
</dbReference>
<dbReference type="RefSeq" id="WP_110551077.1">
    <property type="nucleotide sequence ID" value="NZ_JACIBU010000001.1"/>
</dbReference>
<evidence type="ECO:0000313" key="6">
    <source>
        <dbReference type="Proteomes" id="UP000580718"/>
    </source>
</evidence>
<accession>A0A323VEW3</accession>
<evidence type="ECO:0000256" key="1">
    <source>
        <dbReference type="SAM" id="MobiDB-lite"/>
    </source>
</evidence>
<reference evidence="4 5" key="1">
    <citation type="submission" date="2018-06" db="EMBL/GenBank/DDBJ databases">
        <title>Draft genome sequence of Modestobacter versicolor CP153-2.</title>
        <authorList>
            <person name="Gundlapally S.R."/>
        </authorList>
    </citation>
    <scope>NUCLEOTIDE SEQUENCE [LARGE SCALE GENOMIC DNA]</scope>
    <source>
        <strain evidence="4 5">CP153-2</strain>
    </source>
</reference>
<sequence length="185" mass="17498">MRAPATLLKAGLSAAAAVVLLTACGGSDEEPSARAGSSGSGSSSSSSSAAAGSTAPSSSDAPAGGSASSEQVAAFCSQAVTLEESVNASVEQAASDPTQLGPALQRLADQYAAVEAPPEVAGDWGTLVDGIQQLAGAASDIDVTDPAAAGQLQASLGGLEEQLTTATAGIGTYAAANCGAAAPSS</sequence>
<dbReference type="Proteomes" id="UP000247602">
    <property type="component" value="Unassembled WGS sequence"/>
</dbReference>
<keyword evidence="2" id="KW-0732">Signal</keyword>
<evidence type="ECO:0000313" key="5">
    <source>
        <dbReference type="Proteomes" id="UP000247602"/>
    </source>
</evidence>
<feature type="region of interest" description="Disordered" evidence="1">
    <location>
        <begin position="27"/>
        <end position="67"/>
    </location>
</feature>
<evidence type="ECO:0000313" key="4">
    <source>
        <dbReference type="EMBL" id="PZA22603.1"/>
    </source>
</evidence>
<dbReference type="OrthoDB" id="5194842at2"/>
<gene>
    <name evidence="4" type="ORF">DMO24_04120</name>
    <name evidence="3" type="ORF">FHX36_003559</name>
</gene>